<evidence type="ECO:0000313" key="2">
    <source>
        <dbReference type="Proteomes" id="UP001433508"/>
    </source>
</evidence>
<dbReference type="EMBL" id="MU971448">
    <property type="protein sequence ID" value="KAK9234800.1"/>
    <property type="molecule type" value="Genomic_DNA"/>
</dbReference>
<evidence type="ECO:0000313" key="1">
    <source>
        <dbReference type="EMBL" id="KAK9234800.1"/>
    </source>
</evidence>
<dbReference type="Proteomes" id="UP001433508">
    <property type="component" value="Unassembled WGS sequence"/>
</dbReference>
<protein>
    <submittedName>
        <fullName evidence="1">Uncharacterized protein</fullName>
    </submittedName>
</protein>
<gene>
    <name evidence="1" type="ORF">V1525DRAFT_366255</name>
</gene>
<keyword evidence="2" id="KW-1185">Reference proteome</keyword>
<name>A0ACC3SU30_LIPKO</name>
<reference evidence="2" key="1">
    <citation type="journal article" date="2024" name="Front. Bioeng. Biotechnol.">
        <title>Genome-scale model development and genomic sequencing of the oleaginous clade Lipomyces.</title>
        <authorList>
            <person name="Czajka J.J."/>
            <person name="Han Y."/>
            <person name="Kim J."/>
            <person name="Mondo S.J."/>
            <person name="Hofstad B.A."/>
            <person name="Robles A."/>
            <person name="Haridas S."/>
            <person name="Riley R."/>
            <person name="LaButti K."/>
            <person name="Pangilinan J."/>
            <person name="Andreopoulos W."/>
            <person name="Lipzen A."/>
            <person name="Yan J."/>
            <person name="Wang M."/>
            <person name="Ng V."/>
            <person name="Grigoriev I.V."/>
            <person name="Spatafora J.W."/>
            <person name="Magnuson J.K."/>
            <person name="Baker S.E."/>
            <person name="Pomraning K.R."/>
        </authorList>
    </citation>
    <scope>NUCLEOTIDE SEQUENCE [LARGE SCALE GENOMIC DNA]</scope>
    <source>
        <strain evidence="2">CBS 7786</strain>
    </source>
</reference>
<proteinExistence type="predicted"/>
<accession>A0ACC3SU30</accession>
<sequence>MTADVHVYEILWTAQVTQKSKVWYDGTLKLHTFNKRAMLYDTSRVLIDSTFLSKSALRLGDTLVMERHLVTIENQSSTYAVDVSSVIRTARLSQKKINSAISPANWPSGSRLQSSSAPPARESGSSSNDFNVRLSHNSLSKGAVPKGQPIPQGDPFRICAETSSPRSTSMASPLQESQYHAPLLTAECSTPQTHSLNSHFPRVKSPGVMEPPKINQSMPRGRAKSQSKFGPTSDNVHKVHTPYRSPMSVLGSKSPNIDPSSLSSNRTAIHSTLDVMDRRPMQVPPPVRVYVKANDGFKGSLLTPPNTSSPVKSSVVGDDDIHDDYGCDESVVDNDMTKRLSLNCHRGMIAGVQESSQLVLQQAYQEGQVFRALPGRPTLPTLPSESGSRFIDSLPGPKESAEVGGGNNRFLNRQLNHCKQVRPMEVSEQRNGRNDVTDQAKPQEGCGVIDDGERLGPVPFNELRSSHSPSLGFSSMCQIDDGSRRPRFSGTNTLETAELTLTQSEPTKRRLLSVARKSSRRKIVR</sequence>
<comment type="caution">
    <text evidence="1">The sequence shown here is derived from an EMBL/GenBank/DDBJ whole genome shotgun (WGS) entry which is preliminary data.</text>
</comment>
<organism evidence="1 2">
    <name type="scientific">Lipomyces kononenkoae</name>
    <name type="common">Yeast</name>
    <dbReference type="NCBI Taxonomy" id="34357"/>
    <lineage>
        <taxon>Eukaryota</taxon>
        <taxon>Fungi</taxon>
        <taxon>Dikarya</taxon>
        <taxon>Ascomycota</taxon>
        <taxon>Saccharomycotina</taxon>
        <taxon>Lipomycetes</taxon>
        <taxon>Lipomycetales</taxon>
        <taxon>Lipomycetaceae</taxon>
        <taxon>Lipomyces</taxon>
    </lineage>
</organism>